<evidence type="ECO:0000313" key="2">
    <source>
        <dbReference type="Proteomes" id="UP000016801"/>
    </source>
</evidence>
<accession>M1WHC1</accession>
<comment type="caution">
    <text evidence="1">The sequence shown here is derived from an EMBL/GenBank/DDBJ whole genome shotgun (WGS) entry which is preliminary data.</text>
</comment>
<name>M1WHC1_CLAP2</name>
<proteinExistence type="predicted"/>
<dbReference type="EMBL" id="CAGA01000191">
    <property type="protein sequence ID" value="CCE35374.1"/>
    <property type="molecule type" value="Genomic_DNA"/>
</dbReference>
<sequence>MAPFLGSPAHICGALFACNPSEYIRSRQRSRFANGNGAAPPPFVVDDFVKALTTAFLPKDLAARNGKLIYSIRQGPAQPLALFSGDYNALCTRAGPYAPTGQLFELGGELYQTLTVCVPVKVRTEPPDGSR</sequence>
<dbReference type="VEuPathDB" id="FungiDB:CPUR_06802"/>
<gene>
    <name evidence="1" type="ORF">CPUR_06802</name>
</gene>
<keyword evidence="2" id="KW-1185">Reference proteome</keyword>
<organism evidence="1 2">
    <name type="scientific">Claviceps purpurea (strain 20.1)</name>
    <name type="common">Ergot fungus</name>
    <name type="synonym">Sphacelia segetum</name>
    <dbReference type="NCBI Taxonomy" id="1111077"/>
    <lineage>
        <taxon>Eukaryota</taxon>
        <taxon>Fungi</taxon>
        <taxon>Dikarya</taxon>
        <taxon>Ascomycota</taxon>
        <taxon>Pezizomycotina</taxon>
        <taxon>Sordariomycetes</taxon>
        <taxon>Hypocreomycetidae</taxon>
        <taxon>Hypocreales</taxon>
        <taxon>Clavicipitaceae</taxon>
        <taxon>Claviceps</taxon>
    </lineage>
</organism>
<dbReference type="HOGENOM" id="CLU_2049457_0_0_1"/>
<dbReference type="AlphaFoldDB" id="M1WHC1"/>
<protein>
    <submittedName>
        <fullName evidence="1">Uncharacterized protein</fullName>
    </submittedName>
</protein>
<reference evidence="1 2" key="1">
    <citation type="journal article" date="2013" name="PLoS Genet.">
        <title>Plant-symbiotic fungi as chemical engineers: Multi-genome analysis of the Clavicipitaceae reveals dynamics of alkaloid loci.</title>
        <authorList>
            <person name="Schardl C.L."/>
            <person name="Young C.A."/>
            <person name="Hesse U."/>
            <person name="Amyotte S.G."/>
            <person name="Andreeva K."/>
            <person name="Calie P.J."/>
            <person name="Fleetwood D.J."/>
            <person name="Haws D.C."/>
            <person name="Moore N."/>
            <person name="Oeser B."/>
            <person name="Panaccione D.G."/>
            <person name="Schweri K.K."/>
            <person name="Voisey C.R."/>
            <person name="Farman M.L."/>
            <person name="Jaromczyk J.W."/>
            <person name="Roe B.A."/>
            <person name="O'Sullivan D.M."/>
            <person name="Scott B."/>
            <person name="Tudzynski P."/>
            <person name="An Z."/>
            <person name="Arnaoudova E.G."/>
            <person name="Bullock C.T."/>
            <person name="Charlton N.D."/>
            <person name="Chen L."/>
            <person name="Cox M."/>
            <person name="Dinkins R.D."/>
            <person name="Florea S."/>
            <person name="Glenn A.E."/>
            <person name="Gordon A."/>
            <person name="Gueldener U."/>
            <person name="Harris D.R."/>
            <person name="Hollin W."/>
            <person name="Jaromczyk J."/>
            <person name="Johnson R.D."/>
            <person name="Khan A.K."/>
            <person name="Leistner E."/>
            <person name="Leuchtmann A."/>
            <person name="Li C."/>
            <person name="Liu J."/>
            <person name="Liu J."/>
            <person name="Liu M."/>
            <person name="Mace W."/>
            <person name="Machado C."/>
            <person name="Nagabhyru P."/>
            <person name="Pan J."/>
            <person name="Schmid J."/>
            <person name="Sugawara K."/>
            <person name="Steiner U."/>
            <person name="Takach J.E."/>
            <person name="Tanaka E."/>
            <person name="Webb J.S."/>
            <person name="Wilson E.V."/>
            <person name="Wiseman J.L."/>
            <person name="Yoshida R."/>
            <person name="Zeng Z."/>
        </authorList>
    </citation>
    <scope>NUCLEOTIDE SEQUENCE [LARGE SCALE GENOMIC DNA]</scope>
    <source>
        <strain evidence="1 2">20.1</strain>
    </source>
</reference>
<dbReference type="Proteomes" id="UP000016801">
    <property type="component" value="Unassembled WGS sequence"/>
</dbReference>
<evidence type="ECO:0000313" key="1">
    <source>
        <dbReference type="EMBL" id="CCE35374.1"/>
    </source>
</evidence>
<dbReference type="OrthoDB" id="5494681at2759"/>